<comment type="caution">
    <text evidence="9">The sequence shown here is derived from an EMBL/GenBank/DDBJ whole genome shotgun (WGS) entry which is preliminary data.</text>
</comment>
<protein>
    <recommendedName>
        <fullName evidence="2">Single-stranded-DNA-specific exonuclease RecJ</fullName>
    </recommendedName>
</protein>
<dbReference type="Gene3D" id="3.90.1640.30">
    <property type="match status" value="1"/>
</dbReference>
<evidence type="ECO:0000259" key="8">
    <source>
        <dbReference type="Pfam" id="PF17768"/>
    </source>
</evidence>
<evidence type="ECO:0000313" key="10">
    <source>
        <dbReference type="Proteomes" id="UP000241808"/>
    </source>
</evidence>
<dbReference type="RefSeq" id="WP_108177186.1">
    <property type="nucleotide sequence ID" value="NZ_PZZL01000004.1"/>
</dbReference>
<dbReference type="Pfam" id="PF02272">
    <property type="entry name" value="DHHA1"/>
    <property type="match status" value="1"/>
</dbReference>
<dbReference type="InterPro" id="IPR004610">
    <property type="entry name" value="RecJ"/>
</dbReference>
<accession>A0A2T4Z5Y4</accession>
<dbReference type="PANTHER" id="PTHR30255">
    <property type="entry name" value="SINGLE-STRANDED-DNA-SPECIFIC EXONUCLEASE RECJ"/>
    <property type="match status" value="1"/>
</dbReference>
<dbReference type="OrthoDB" id="9809852at2"/>
<dbReference type="Pfam" id="PF17768">
    <property type="entry name" value="RecJ_OB"/>
    <property type="match status" value="1"/>
</dbReference>
<evidence type="ECO:0000256" key="1">
    <source>
        <dbReference type="ARBA" id="ARBA00005915"/>
    </source>
</evidence>
<dbReference type="EMBL" id="PZZL01000004">
    <property type="protein sequence ID" value="PTM57290.1"/>
    <property type="molecule type" value="Genomic_DNA"/>
</dbReference>
<feature type="domain" description="RecJ OB" evidence="8">
    <location>
        <begin position="483"/>
        <end position="592"/>
    </location>
</feature>
<dbReference type="SUPFAM" id="SSF64182">
    <property type="entry name" value="DHH phosphoesterases"/>
    <property type="match status" value="1"/>
</dbReference>
<evidence type="ECO:0000256" key="3">
    <source>
        <dbReference type="ARBA" id="ARBA00022722"/>
    </source>
</evidence>
<proteinExistence type="inferred from homology"/>
<keyword evidence="10" id="KW-1185">Reference proteome</keyword>
<feature type="domain" description="DDH" evidence="6">
    <location>
        <begin position="95"/>
        <end position="253"/>
    </location>
</feature>
<dbReference type="AlphaFoldDB" id="A0A2T4Z5Y4"/>
<keyword evidence="3" id="KW-0540">Nuclease</keyword>
<evidence type="ECO:0000256" key="2">
    <source>
        <dbReference type="ARBA" id="ARBA00019841"/>
    </source>
</evidence>
<organism evidence="9 10">
    <name type="scientific">Phreatobacter oligotrophus</name>
    <dbReference type="NCBI Taxonomy" id="1122261"/>
    <lineage>
        <taxon>Bacteria</taxon>
        <taxon>Pseudomonadati</taxon>
        <taxon>Pseudomonadota</taxon>
        <taxon>Alphaproteobacteria</taxon>
        <taxon>Hyphomicrobiales</taxon>
        <taxon>Phreatobacteraceae</taxon>
        <taxon>Phreatobacter</taxon>
    </lineage>
</organism>
<dbReference type="GO" id="GO:0006281">
    <property type="term" value="P:DNA repair"/>
    <property type="evidence" value="ECO:0007669"/>
    <property type="project" value="InterPro"/>
</dbReference>
<dbReference type="Gene3D" id="3.10.310.30">
    <property type="match status" value="1"/>
</dbReference>
<evidence type="ECO:0000259" key="7">
    <source>
        <dbReference type="Pfam" id="PF02272"/>
    </source>
</evidence>
<dbReference type="GO" id="GO:0008409">
    <property type="term" value="F:5'-3' exonuclease activity"/>
    <property type="evidence" value="ECO:0007669"/>
    <property type="project" value="InterPro"/>
</dbReference>
<sequence>MERRRLFLGVERSALGRAWRDRLDDVARAQALAITQQHGLPDILSRILAGRGVAPETVDAFLEPTIREAMPDPSVLTDMDRAVERLAKAVIDGEQVAIFGDYDVDGATSSAVLTLFLRAAGLDPFVHIPDRIFEGYGPNTEALKTLAGRGATLLVTLDCGTTSHQVLGEAARLGLDVVVCDHHQADEVLPSVEAVVNPNRLDDLSGLGQLCAAGVTFMLVVALNRHLRGKGFWTTARPEPDLMRYVDLVALGTVADVVPLTGLNRAFVARGLAVMRRRENAGLRALMDVARLDGPPAPYHLGFLLGPRINAGGRIGDAALGLRLLITDDTLEAGRIAADLDRLNRERQVVEMGTVAEAEAEALASLGPDEEGASVIVTAGNGWHAGVVGLVASRLKERFKRPAFAVAFTGDTGTGSGRSIAGVDLGAAVRKAVAAGILAKGGGHAMAAGITVERGQLAEFRAYLEETLGNAVEKARRDEALLVDAATTAGALTHDLVATIDRAGPFGSGNPEPVLALPAHVIAHVDELSGTHMRARLRSGDGRQVEAMAFRAAGQPLGAMLTAHRGKPLHLAGTASINRWQGQERVQFRILDAAVPPTV</sequence>
<dbReference type="NCBIfam" id="TIGR00644">
    <property type="entry name" value="recJ"/>
    <property type="match status" value="1"/>
</dbReference>
<dbReference type="InterPro" id="IPR038763">
    <property type="entry name" value="DHH_sf"/>
</dbReference>
<evidence type="ECO:0000313" key="9">
    <source>
        <dbReference type="EMBL" id="PTM57290.1"/>
    </source>
</evidence>
<evidence type="ECO:0000259" key="6">
    <source>
        <dbReference type="Pfam" id="PF01368"/>
    </source>
</evidence>
<gene>
    <name evidence="9" type="ORF">C8P69_104341</name>
</gene>
<evidence type="ECO:0000256" key="5">
    <source>
        <dbReference type="ARBA" id="ARBA00022839"/>
    </source>
</evidence>
<evidence type="ECO:0000256" key="4">
    <source>
        <dbReference type="ARBA" id="ARBA00022801"/>
    </source>
</evidence>
<dbReference type="InterPro" id="IPR041122">
    <property type="entry name" value="RecJ_OB"/>
</dbReference>
<dbReference type="GO" id="GO:0006310">
    <property type="term" value="P:DNA recombination"/>
    <property type="evidence" value="ECO:0007669"/>
    <property type="project" value="InterPro"/>
</dbReference>
<name>A0A2T4Z5Y4_9HYPH</name>
<dbReference type="Proteomes" id="UP000241808">
    <property type="component" value="Unassembled WGS sequence"/>
</dbReference>
<dbReference type="GO" id="GO:0003676">
    <property type="term" value="F:nucleic acid binding"/>
    <property type="evidence" value="ECO:0007669"/>
    <property type="project" value="InterPro"/>
</dbReference>
<keyword evidence="5 9" id="KW-0269">Exonuclease</keyword>
<dbReference type="InterPro" id="IPR001667">
    <property type="entry name" value="DDH_dom"/>
</dbReference>
<dbReference type="InterPro" id="IPR003156">
    <property type="entry name" value="DHHA1_dom"/>
</dbReference>
<dbReference type="InterPro" id="IPR051673">
    <property type="entry name" value="SSDNA_exonuclease_RecJ"/>
</dbReference>
<dbReference type="PANTHER" id="PTHR30255:SF2">
    <property type="entry name" value="SINGLE-STRANDED-DNA-SPECIFIC EXONUCLEASE RECJ"/>
    <property type="match status" value="1"/>
</dbReference>
<keyword evidence="4" id="KW-0378">Hydrolase</keyword>
<feature type="domain" description="DHHA1" evidence="7">
    <location>
        <begin position="373"/>
        <end position="468"/>
    </location>
</feature>
<dbReference type="Pfam" id="PF01368">
    <property type="entry name" value="DHH"/>
    <property type="match status" value="1"/>
</dbReference>
<comment type="similarity">
    <text evidence="1">Belongs to the RecJ family.</text>
</comment>
<reference evidence="9 10" key="1">
    <citation type="submission" date="2018-04" db="EMBL/GenBank/DDBJ databases">
        <title>Genomic Encyclopedia of Archaeal and Bacterial Type Strains, Phase II (KMG-II): from individual species to whole genera.</title>
        <authorList>
            <person name="Goeker M."/>
        </authorList>
    </citation>
    <scope>NUCLEOTIDE SEQUENCE [LARGE SCALE GENOMIC DNA]</scope>
    <source>
        <strain evidence="9 10">DSM 25521</strain>
    </source>
</reference>